<dbReference type="Proteomes" id="UP000226192">
    <property type="component" value="Unassembled WGS sequence"/>
</dbReference>
<comment type="caution">
    <text evidence="3">The sequence shown here is derived from an EMBL/GenBank/DDBJ whole genome shotgun (WGS) entry which is preliminary data.</text>
</comment>
<feature type="compositionally biased region" description="Low complexity" evidence="1">
    <location>
        <begin position="195"/>
        <end position="224"/>
    </location>
</feature>
<feature type="chain" id="PRO_5012134966" description="WSC domain-containing protein" evidence="2">
    <location>
        <begin position="18"/>
        <end position="400"/>
    </location>
</feature>
<protein>
    <recommendedName>
        <fullName evidence="5">WSC domain-containing protein</fullName>
    </recommendedName>
</protein>
<evidence type="ECO:0000256" key="1">
    <source>
        <dbReference type="SAM" id="MobiDB-lite"/>
    </source>
</evidence>
<feature type="region of interest" description="Disordered" evidence="1">
    <location>
        <begin position="191"/>
        <end position="229"/>
    </location>
</feature>
<feature type="signal peptide" evidence="2">
    <location>
        <begin position="1"/>
        <end position="17"/>
    </location>
</feature>
<gene>
    <name evidence="3" type="ORF">CDD81_2872</name>
</gene>
<name>A0A2C5XY44_9HYPO</name>
<sequence>MARPLLLALLLSRSAAALNYTYIGCVAADPRALERVDATPSCNDACAAMGASFAALAYDGCYCQRLTGPEAARMRSYAIAKESRCTTMCNTTTTAGVALQARCGNDEHERKQRRRPFAFYKREEPPPKKEVLPGDLLKTKDVVPEGVLKTQNVLPEGLLKTQNVLPEDLLTVVGRKLLHLDKVLGALDTPTQPSQLVQPAQTAQPPAQPPAASSSPPVQPAKPVLPRSDPVYDTSLAAALRAPCSLIQNPPGRDFRPDVLPTCAIEGCPPQGCPSTAPASPASSPTLPVAAAAALAAASQLASPAPPAPAPEPTPLALAHLALTNTSLPHAALASAAAASARMGVGMGANGTVHFPSAPVRWAMAPTSSPHTSRAARGVDDLFAMMPLLLVSLVVVGAVL</sequence>
<evidence type="ECO:0000313" key="4">
    <source>
        <dbReference type="Proteomes" id="UP000226192"/>
    </source>
</evidence>
<organism evidence="3 4">
    <name type="scientific">Ophiocordyceps australis</name>
    <dbReference type="NCBI Taxonomy" id="1399860"/>
    <lineage>
        <taxon>Eukaryota</taxon>
        <taxon>Fungi</taxon>
        <taxon>Dikarya</taxon>
        <taxon>Ascomycota</taxon>
        <taxon>Pezizomycotina</taxon>
        <taxon>Sordariomycetes</taxon>
        <taxon>Hypocreomycetidae</taxon>
        <taxon>Hypocreales</taxon>
        <taxon>Ophiocordycipitaceae</taxon>
        <taxon>Ophiocordyceps</taxon>
    </lineage>
</organism>
<evidence type="ECO:0000313" key="3">
    <source>
        <dbReference type="EMBL" id="PHH59541.1"/>
    </source>
</evidence>
<evidence type="ECO:0008006" key="5">
    <source>
        <dbReference type="Google" id="ProtNLM"/>
    </source>
</evidence>
<reference evidence="3 4" key="1">
    <citation type="submission" date="2017-06" db="EMBL/GenBank/DDBJ databases">
        <title>Ant-infecting Ophiocordyceps genomes reveal a high diversity of potential behavioral manipulation genes and a possible major role for enterotoxins.</title>
        <authorList>
            <person name="De Bekker C."/>
            <person name="Evans H.C."/>
            <person name="Brachmann A."/>
            <person name="Hughes D.P."/>
        </authorList>
    </citation>
    <scope>NUCLEOTIDE SEQUENCE [LARGE SCALE GENOMIC DNA]</scope>
    <source>
        <strain evidence="3 4">Map64</strain>
    </source>
</reference>
<dbReference type="EMBL" id="NJET01000198">
    <property type="protein sequence ID" value="PHH59541.1"/>
    <property type="molecule type" value="Genomic_DNA"/>
</dbReference>
<keyword evidence="2" id="KW-0732">Signal</keyword>
<dbReference type="OrthoDB" id="10508337at2759"/>
<evidence type="ECO:0000256" key="2">
    <source>
        <dbReference type="SAM" id="SignalP"/>
    </source>
</evidence>
<keyword evidence="4" id="KW-1185">Reference proteome</keyword>
<dbReference type="AlphaFoldDB" id="A0A2C5XY44"/>
<accession>A0A2C5XY44</accession>
<proteinExistence type="predicted"/>